<dbReference type="PANTHER" id="PTHR45528:SF1">
    <property type="entry name" value="SENSOR HISTIDINE KINASE CPXA"/>
    <property type="match status" value="1"/>
</dbReference>
<dbReference type="GO" id="GO:0000155">
    <property type="term" value="F:phosphorelay sensor kinase activity"/>
    <property type="evidence" value="ECO:0007669"/>
    <property type="project" value="InterPro"/>
</dbReference>
<evidence type="ECO:0000259" key="15">
    <source>
        <dbReference type="PROSITE" id="PS50109"/>
    </source>
</evidence>
<keyword evidence="8" id="KW-0547">Nucleotide-binding</keyword>
<dbReference type="InterPro" id="IPR036890">
    <property type="entry name" value="HATPase_C_sf"/>
</dbReference>
<evidence type="ECO:0000256" key="7">
    <source>
        <dbReference type="ARBA" id="ARBA00022692"/>
    </source>
</evidence>
<dbReference type="PROSITE" id="PS50885">
    <property type="entry name" value="HAMP"/>
    <property type="match status" value="1"/>
</dbReference>
<dbReference type="GO" id="GO:0005524">
    <property type="term" value="F:ATP binding"/>
    <property type="evidence" value="ECO:0007669"/>
    <property type="project" value="UniProtKB-KW"/>
</dbReference>
<dbReference type="InterPro" id="IPR003594">
    <property type="entry name" value="HATPase_dom"/>
</dbReference>
<evidence type="ECO:0000259" key="16">
    <source>
        <dbReference type="PROSITE" id="PS50885"/>
    </source>
</evidence>
<evidence type="ECO:0000256" key="9">
    <source>
        <dbReference type="ARBA" id="ARBA00022777"/>
    </source>
</evidence>
<dbReference type="SMART" id="SM00387">
    <property type="entry name" value="HATPase_c"/>
    <property type="match status" value="1"/>
</dbReference>
<evidence type="ECO:0000256" key="4">
    <source>
        <dbReference type="ARBA" id="ARBA00022475"/>
    </source>
</evidence>
<reference evidence="17 18" key="1">
    <citation type="submission" date="2021-03" db="EMBL/GenBank/DDBJ databases">
        <title>Antimicrobial resistance genes in bacteria isolated from Japanese honey, and their potential for conferring macrolide and lincosamide resistance in the American foulbrood pathogen Paenibacillus larvae.</title>
        <authorList>
            <person name="Okamoto M."/>
            <person name="Kumagai M."/>
            <person name="Kanamori H."/>
            <person name="Takamatsu D."/>
        </authorList>
    </citation>
    <scope>NUCLEOTIDE SEQUENCE [LARGE SCALE GENOMIC DNA]</scope>
    <source>
        <strain evidence="17 18">J34TS1</strain>
    </source>
</reference>
<evidence type="ECO:0000256" key="6">
    <source>
        <dbReference type="ARBA" id="ARBA00022679"/>
    </source>
</evidence>
<dbReference type="InterPro" id="IPR004358">
    <property type="entry name" value="Sig_transdc_His_kin-like_C"/>
</dbReference>
<dbReference type="CDD" id="cd00082">
    <property type="entry name" value="HisKA"/>
    <property type="match status" value="1"/>
</dbReference>
<dbReference type="InterPro" id="IPR003660">
    <property type="entry name" value="HAMP_dom"/>
</dbReference>
<sequence length="466" mass="53421">MRFWQKTLLVVLILFIVALDVSVIMIMHKSWQLNMEREMQRSSNEQALIANNIYENLNSIKSRGMTMSDDVLFDVARSYAEYYLKQNISLQLWDREQLVYDGALTAKKQQGLAQTHTEEQNVHEIVTSGELPAPYQELKLVYKRNIEELYTSQKELNRYFVYVNVIAGPILAFLLYVLIRQLTKPLRLLSKTTQTIAGGNYNERVALKKNDEFGELAQNFNQMAEAVEQHVTELSDMAEEKQRIVDNLAHELRTPLTSMQGFAQYLNSAHINEEERITASGYIWSETLRLKNLVFKLLDLSVLRHQSVERNRLSVDELFQSVQQMERENLEQAGMKLILHNSIDSVWGDPDLLASFLINCIDNAIHASAEGSEIHLSAYEEHSAAVLEVRDFGKGMSERQSQRAFEPFYRADKARSREYGGAGLGLSICKQIAEAHQAALSLESRENEGTCIRIFLQLHNNEGLIR</sequence>
<evidence type="ECO:0000313" key="17">
    <source>
        <dbReference type="EMBL" id="GIO51067.1"/>
    </source>
</evidence>
<keyword evidence="9 17" id="KW-0418">Kinase</keyword>
<comment type="caution">
    <text evidence="17">The sequence shown here is derived from an EMBL/GenBank/DDBJ whole genome shotgun (WGS) entry which is preliminary data.</text>
</comment>
<gene>
    <name evidence="17" type="primary">phoR_2</name>
    <name evidence="17" type="ORF">J34TS1_58320</name>
</gene>
<dbReference type="InterPro" id="IPR005467">
    <property type="entry name" value="His_kinase_dom"/>
</dbReference>
<evidence type="ECO:0000256" key="5">
    <source>
        <dbReference type="ARBA" id="ARBA00022553"/>
    </source>
</evidence>
<keyword evidence="6" id="KW-0808">Transferase</keyword>
<accession>A0A919YMQ8</accession>
<dbReference type="Gene3D" id="3.30.565.10">
    <property type="entry name" value="Histidine kinase-like ATPase, C-terminal domain"/>
    <property type="match status" value="1"/>
</dbReference>
<dbReference type="Gene3D" id="6.10.340.10">
    <property type="match status" value="1"/>
</dbReference>
<dbReference type="EC" id="2.7.13.3" evidence="3"/>
<evidence type="ECO:0000256" key="3">
    <source>
        <dbReference type="ARBA" id="ARBA00012438"/>
    </source>
</evidence>
<dbReference type="PANTHER" id="PTHR45528">
    <property type="entry name" value="SENSOR HISTIDINE KINASE CPXA"/>
    <property type="match status" value="1"/>
</dbReference>
<dbReference type="InterPro" id="IPR036097">
    <property type="entry name" value="HisK_dim/P_sf"/>
</dbReference>
<name>A0A919YMQ8_9BACL</name>
<dbReference type="AlphaFoldDB" id="A0A919YMQ8"/>
<dbReference type="Gene3D" id="1.10.287.130">
    <property type="match status" value="1"/>
</dbReference>
<dbReference type="PROSITE" id="PS50109">
    <property type="entry name" value="HIS_KIN"/>
    <property type="match status" value="1"/>
</dbReference>
<keyword evidence="18" id="KW-1185">Reference proteome</keyword>
<feature type="transmembrane region" description="Helical" evidence="14">
    <location>
        <begin position="7"/>
        <end position="27"/>
    </location>
</feature>
<keyword evidence="12" id="KW-0902">Two-component regulatory system</keyword>
<evidence type="ECO:0000256" key="12">
    <source>
        <dbReference type="ARBA" id="ARBA00023012"/>
    </source>
</evidence>
<keyword evidence="7 14" id="KW-0812">Transmembrane</keyword>
<dbReference type="PRINTS" id="PR00344">
    <property type="entry name" value="BCTRLSENSOR"/>
</dbReference>
<comment type="subcellular location">
    <subcellularLocation>
        <location evidence="2">Cell membrane</location>
        <topology evidence="2">Multi-pass membrane protein</topology>
    </subcellularLocation>
</comment>
<dbReference type="Pfam" id="PF00512">
    <property type="entry name" value="HisKA"/>
    <property type="match status" value="1"/>
</dbReference>
<evidence type="ECO:0000256" key="11">
    <source>
        <dbReference type="ARBA" id="ARBA00022989"/>
    </source>
</evidence>
<keyword evidence="10" id="KW-0067">ATP-binding</keyword>
<evidence type="ECO:0000256" key="8">
    <source>
        <dbReference type="ARBA" id="ARBA00022741"/>
    </source>
</evidence>
<evidence type="ECO:0000256" key="13">
    <source>
        <dbReference type="ARBA" id="ARBA00023136"/>
    </source>
</evidence>
<dbReference type="SMART" id="SM00388">
    <property type="entry name" value="HisKA"/>
    <property type="match status" value="1"/>
</dbReference>
<dbReference type="Pfam" id="PF02518">
    <property type="entry name" value="HATPase_c"/>
    <property type="match status" value="1"/>
</dbReference>
<feature type="domain" description="Histidine kinase" evidence="15">
    <location>
        <begin position="247"/>
        <end position="460"/>
    </location>
</feature>
<evidence type="ECO:0000256" key="14">
    <source>
        <dbReference type="SAM" id="Phobius"/>
    </source>
</evidence>
<evidence type="ECO:0000313" key="18">
    <source>
        <dbReference type="Proteomes" id="UP000682811"/>
    </source>
</evidence>
<keyword evidence="13 14" id="KW-0472">Membrane</keyword>
<evidence type="ECO:0000256" key="2">
    <source>
        <dbReference type="ARBA" id="ARBA00004651"/>
    </source>
</evidence>
<dbReference type="Proteomes" id="UP000682811">
    <property type="component" value="Unassembled WGS sequence"/>
</dbReference>
<dbReference type="InterPro" id="IPR050398">
    <property type="entry name" value="HssS/ArlS-like"/>
</dbReference>
<feature type="transmembrane region" description="Helical" evidence="14">
    <location>
        <begin position="159"/>
        <end position="179"/>
    </location>
</feature>
<evidence type="ECO:0000256" key="10">
    <source>
        <dbReference type="ARBA" id="ARBA00022840"/>
    </source>
</evidence>
<dbReference type="SUPFAM" id="SSF55874">
    <property type="entry name" value="ATPase domain of HSP90 chaperone/DNA topoisomerase II/histidine kinase"/>
    <property type="match status" value="1"/>
</dbReference>
<keyword evidence="4" id="KW-1003">Cell membrane</keyword>
<dbReference type="Pfam" id="PF00672">
    <property type="entry name" value="HAMP"/>
    <property type="match status" value="1"/>
</dbReference>
<keyword evidence="5" id="KW-0597">Phosphoprotein</keyword>
<dbReference type="GO" id="GO:0005886">
    <property type="term" value="C:plasma membrane"/>
    <property type="evidence" value="ECO:0007669"/>
    <property type="project" value="UniProtKB-SubCell"/>
</dbReference>
<keyword evidence="11 14" id="KW-1133">Transmembrane helix</keyword>
<dbReference type="InterPro" id="IPR003661">
    <property type="entry name" value="HisK_dim/P_dom"/>
</dbReference>
<dbReference type="RefSeq" id="WP_212981137.1">
    <property type="nucleotide sequence ID" value="NZ_AP025343.1"/>
</dbReference>
<dbReference type="FunFam" id="3.30.565.10:FF:000006">
    <property type="entry name" value="Sensor histidine kinase WalK"/>
    <property type="match status" value="1"/>
</dbReference>
<proteinExistence type="predicted"/>
<organism evidence="17 18">
    <name type="scientific">Paenibacillus azoreducens</name>
    <dbReference type="NCBI Taxonomy" id="116718"/>
    <lineage>
        <taxon>Bacteria</taxon>
        <taxon>Bacillati</taxon>
        <taxon>Bacillota</taxon>
        <taxon>Bacilli</taxon>
        <taxon>Bacillales</taxon>
        <taxon>Paenibacillaceae</taxon>
        <taxon>Paenibacillus</taxon>
    </lineage>
</organism>
<evidence type="ECO:0000256" key="1">
    <source>
        <dbReference type="ARBA" id="ARBA00000085"/>
    </source>
</evidence>
<protein>
    <recommendedName>
        <fullName evidence="3">histidine kinase</fullName>
        <ecNumber evidence="3">2.7.13.3</ecNumber>
    </recommendedName>
</protein>
<dbReference type="SMART" id="SM00304">
    <property type="entry name" value="HAMP"/>
    <property type="match status" value="1"/>
</dbReference>
<dbReference type="EMBL" id="BORT01000043">
    <property type="protein sequence ID" value="GIO51067.1"/>
    <property type="molecule type" value="Genomic_DNA"/>
</dbReference>
<dbReference type="CDD" id="cd06225">
    <property type="entry name" value="HAMP"/>
    <property type="match status" value="1"/>
</dbReference>
<dbReference type="SUPFAM" id="SSF47384">
    <property type="entry name" value="Homodimeric domain of signal transducing histidine kinase"/>
    <property type="match status" value="1"/>
</dbReference>
<comment type="catalytic activity">
    <reaction evidence="1">
        <text>ATP + protein L-histidine = ADP + protein N-phospho-L-histidine.</text>
        <dbReference type="EC" id="2.7.13.3"/>
    </reaction>
</comment>
<dbReference type="SUPFAM" id="SSF158472">
    <property type="entry name" value="HAMP domain-like"/>
    <property type="match status" value="1"/>
</dbReference>
<feature type="domain" description="HAMP" evidence="16">
    <location>
        <begin position="180"/>
        <end position="232"/>
    </location>
</feature>